<gene>
    <name evidence="2" type="ORF">HYN69_05105</name>
</gene>
<organism evidence="2 3">
    <name type="scientific">Paragemmobacter aquarius</name>
    <dbReference type="NCBI Taxonomy" id="2169400"/>
    <lineage>
        <taxon>Bacteria</taxon>
        <taxon>Pseudomonadati</taxon>
        <taxon>Pseudomonadota</taxon>
        <taxon>Alphaproteobacteria</taxon>
        <taxon>Rhodobacterales</taxon>
        <taxon>Paracoccaceae</taxon>
        <taxon>Paragemmobacter</taxon>
    </lineage>
</organism>
<dbReference type="SUPFAM" id="SSF111126">
    <property type="entry name" value="Ligand-binding domain in the NO signalling and Golgi transport"/>
    <property type="match status" value="1"/>
</dbReference>
<sequence>MHGLCNRALHCFLRLRLGEAGWNAVARQAGAPAGGFEAFGQYDDALTARMLVAAGAHSGLDRETLLEDLGTWLVSDPCCEAIRRLLRFGGADFAGFVFALEDLPDRARLAVPDLVLPDLSVVPVEGGVRLVVGAGLDGFAAVVAGLVRAMADDYGTLVVLTALPDAVELRLVEADFAEGRRFALAG</sequence>
<dbReference type="Pfam" id="PF07700">
    <property type="entry name" value="HNOB"/>
    <property type="match status" value="1"/>
</dbReference>
<dbReference type="EMBL" id="CP028918">
    <property type="protein sequence ID" value="AWB47975.1"/>
    <property type="molecule type" value="Genomic_DNA"/>
</dbReference>
<evidence type="ECO:0000259" key="1">
    <source>
        <dbReference type="Pfam" id="PF07700"/>
    </source>
</evidence>
<dbReference type="Proteomes" id="UP000244496">
    <property type="component" value="Chromosome"/>
</dbReference>
<dbReference type="InterPro" id="IPR011644">
    <property type="entry name" value="Heme_NO-bd"/>
</dbReference>
<dbReference type="Gene3D" id="3.90.1520.10">
    <property type="entry name" value="H-NOX domain"/>
    <property type="match status" value="1"/>
</dbReference>
<dbReference type="KEGG" id="geh:HYN69_05105"/>
<proteinExistence type="predicted"/>
<dbReference type="OrthoDB" id="981203at2"/>
<protein>
    <submittedName>
        <fullName evidence="2">Heme NO-binding protein</fullName>
    </submittedName>
</protein>
<dbReference type="GO" id="GO:0020037">
    <property type="term" value="F:heme binding"/>
    <property type="evidence" value="ECO:0007669"/>
    <property type="project" value="InterPro"/>
</dbReference>
<dbReference type="InterPro" id="IPR038158">
    <property type="entry name" value="H-NOX_domain_sf"/>
</dbReference>
<reference evidence="2 3" key="1">
    <citation type="submission" date="2018-04" db="EMBL/GenBank/DDBJ databases">
        <title>Genome sequencing of Gemmobacter.</title>
        <authorList>
            <person name="Yi H."/>
            <person name="Baek M.-G."/>
        </authorList>
    </citation>
    <scope>NUCLEOTIDE SEQUENCE [LARGE SCALE GENOMIC DNA]</scope>
    <source>
        <strain evidence="2 3">HYN0069</strain>
    </source>
</reference>
<feature type="domain" description="Heme NO-binding" evidence="1">
    <location>
        <begin position="3"/>
        <end position="158"/>
    </location>
</feature>
<evidence type="ECO:0000313" key="2">
    <source>
        <dbReference type="EMBL" id="AWB47975.1"/>
    </source>
</evidence>
<name>A0A2S0UJK0_9RHOB</name>
<keyword evidence="3" id="KW-1185">Reference proteome</keyword>
<evidence type="ECO:0000313" key="3">
    <source>
        <dbReference type="Proteomes" id="UP000244496"/>
    </source>
</evidence>
<accession>A0A2S0UJK0</accession>
<dbReference type="AlphaFoldDB" id="A0A2S0UJK0"/>
<dbReference type="InterPro" id="IPR024096">
    <property type="entry name" value="NO_sig/Golgi_transp_ligand-bd"/>
</dbReference>